<dbReference type="HOGENOM" id="CLU_3217388_0_0_4"/>
<keyword evidence="1" id="KW-0812">Transmembrane</keyword>
<dbReference type="STRING" id="629741.GCWU000324_00019"/>
<dbReference type="AlphaFoldDB" id="C4GED6"/>
<organism evidence="2 3">
    <name type="scientific">Kingella oralis ATCC 51147</name>
    <dbReference type="NCBI Taxonomy" id="629741"/>
    <lineage>
        <taxon>Bacteria</taxon>
        <taxon>Pseudomonadati</taxon>
        <taxon>Pseudomonadota</taxon>
        <taxon>Betaproteobacteria</taxon>
        <taxon>Neisseriales</taxon>
        <taxon>Neisseriaceae</taxon>
        <taxon>Kingella</taxon>
    </lineage>
</organism>
<feature type="transmembrane region" description="Helical" evidence="1">
    <location>
        <begin position="12"/>
        <end position="29"/>
    </location>
</feature>
<evidence type="ECO:0000313" key="2">
    <source>
        <dbReference type="EMBL" id="EEP69546.1"/>
    </source>
</evidence>
<gene>
    <name evidence="2" type="ORF">GCWU000324_00019</name>
</gene>
<sequence>MAQPPNSQADNAITLKRILVCMVTLLFGFTKQRKFYAISGCLDN</sequence>
<evidence type="ECO:0000256" key="1">
    <source>
        <dbReference type="SAM" id="Phobius"/>
    </source>
</evidence>
<evidence type="ECO:0000313" key="3">
    <source>
        <dbReference type="Proteomes" id="UP000003009"/>
    </source>
</evidence>
<reference evidence="2" key="1">
    <citation type="submission" date="2009-04" db="EMBL/GenBank/DDBJ databases">
        <authorList>
            <person name="Weinstock G."/>
            <person name="Sodergren E."/>
            <person name="Clifton S."/>
            <person name="Fulton L."/>
            <person name="Fulton B."/>
            <person name="Courtney L."/>
            <person name="Fronick C."/>
            <person name="Harrison M."/>
            <person name="Strong C."/>
            <person name="Farmer C."/>
            <person name="Delahaunty K."/>
            <person name="Markovic C."/>
            <person name="Hall O."/>
            <person name="Minx P."/>
            <person name="Tomlinson C."/>
            <person name="Mitreva M."/>
            <person name="Nelson J."/>
            <person name="Hou S."/>
            <person name="Wollam A."/>
            <person name="Pepin K.H."/>
            <person name="Johnson M."/>
            <person name="Bhonagiri V."/>
            <person name="Nash W.E."/>
            <person name="Warren W."/>
            <person name="Chinwalla A."/>
            <person name="Mardis E.R."/>
            <person name="Wilson R.K."/>
        </authorList>
    </citation>
    <scope>NUCLEOTIDE SEQUENCE [LARGE SCALE GENOMIC DNA]</scope>
    <source>
        <strain evidence="2">ATCC 51147</strain>
    </source>
</reference>
<accession>C4GED6</accession>
<protein>
    <submittedName>
        <fullName evidence="2">Uncharacterized protein</fullName>
    </submittedName>
</protein>
<keyword evidence="1" id="KW-0472">Membrane</keyword>
<proteinExistence type="predicted"/>
<comment type="caution">
    <text evidence="2">The sequence shown here is derived from an EMBL/GenBank/DDBJ whole genome shotgun (WGS) entry which is preliminary data.</text>
</comment>
<keyword evidence="1" id="KW-1133">Transmembrane helix</keyword>
<name>C4GED6_9NEIS</name>
<keyword evidence="3" id="KW-1185">Reference proteome</keyword>
<dbReference type="Proteomes" id="UP000003009">
    <property type="component" value="Unassembled WGS sequence"/>
</dbReference>
<dbReference type="EMBL" id="ACJW02000001">
    <property type="protein sequence ID" value="EEP69546.1"/>
    <property type="molecule type" value="Genomic_DNA"/>
</dbReference>